<dbReference type="AlphaFoldDB" id="A0A2K9F3T1"/>
<protein>
    <recommendedName>
        <fullName evidence="3">Oxidoreductase molybdopterin-binding domain-containing protein</fullName>
    </recommendedName>
</protein>
<evidence type="ECO:0000313" key="1">
    <source>
        <dbReference type="EMBL" id="AUH35042.1"/>
    </source>
</evidence>
<dbReference type="Gene3D" id="3.90.420.10">
    <property type="entry name" value="Oxidoreductase, molybdopterin-binding domain"/>
    <property type="match status" value="1"/>
</dbReference>
<accession>A0A2K9F3T1</accession>
<dbReference type="Proteomes" id="UP000233742">
    <property type="component" value="Chromosome"/>
</dbReference>
<dbReference type="InterPro" id="IPR036374">
    <property type="entry name" value="OxRdtase_Mopterin-bd_sf"/>
</dbReference>
<gene>
    <name evidence="1" type="ORF">CUV01_18145</name>
</gene>
<reference evidence="1 2" key="1">
    <citation type="submission" date="2017-12" db="EMBL/GenBank/DDBJ databases">
        <authorList>
            <person name="Hurst M.R.H."/>
        </authorList>
    </citation>
    <scope>NUCLEOTIDE SEQUENCE [LARGE SCALE GENOMIC DNA]</scope>
    <source>
        <strain evidence="1 2">BM15</strain>
    </source>
</reference>
<dbReference type="SUPFAM" id="SSF56524">
    <property type="entry name" value="Oxidoreductase molybdopterin-binding domain"/>
    <property type="match status" value="1"/>
</dbReference>
<evidence type="ECO:0008006" key="3">
    <source>
        <dbReference type="Google" id="ProtNLM"/>
    </source>
</evidence>
<evidence type="ECO:0000313" key="2">
    <source>
        <dbReference type="Proteomes" id="UP000233742"/>
    </source>
</evidence>
<organism evidence="1 2">
    <name type="scientific">Paracoccus tegillarcae</name>
    <dbReference type="NCBI Taxonomy" id="1529068"/>
    <lineage>
        <taxon>Bacteria</taxon>
        <taxon>Pseudomonadati</taxon>
        <taxon>Pseudomonadota</taxon>
        <taxon>Alphaproteobacteria</taxon>
        <taxon>Rhodobacterales</taxon>
        <taxon>Paracoccaceae</taxon>
        <taxon>Paracoccus</taxon>
    </lineage>
</organism>
<keyword evidence="2" id="KW-1185">Reference proteome</keyword>
<dbReference type="KEGG" id="paro:CUV01_18145"/>
<name>A0A2K9F3T1_9RHOB</name>
<proteinExistence type="predicted"/>
<dbReference type="EMBL" id="CP025408">
    <property type="protein sequence ID" value="AUH35042.1"/>
    <property type="molecule type" value="Genomic_DNA"/>
</dbReference>
<sequence>MSVAMILPAAVLAQDQTGAVIEMTGPDISVELSADSLAAMTITEQDVRRETDDGPQDMQFRGVLLWDLLVQETTLDDDVKQSLRNTVQVIASDGHEVAFSVGEIAPGFGNAPILLAFEKDGQPLGDGLQMVVQGDSRGARFIKGIVKIEIK</sequence>